<evidence type="ECO:0000256" key="9">
    <source>
        <dbReference type="RuleBase" id="RU003811"/>
    </source>
</evidence>
<comment type="caution">
    <text evidence="11">The sequence shown here is derived from an EMBL/GenBank/DDBJ whole genome shotgun (WGS) entry which is preliminary data.</text>
</comment>
<evidence type="ECO:0000256" key="1">
    <source>
        <dbReference type="ARBA" id="ARBA00005188"/>
    </source>
</evidence>
<comment type="pathway">
    <text evidence="1 7 8">Cofactor biosynthesis; NAD(+) biosynthesis; NAD(+) from deamido-NAD(+) (L-Gln route): step 1/1.</text>
</comment>
<dbReference type="GO" id="GO:0005524">
    <property type="term" value="F:ATP binding"/>
    <property type="evidence" value="ECO:0007669"/>
    <property type="project" value="UniProtKB-UniRule"/>
</dbReference>
<proteinExistence type="inferred from homology"/>
<dbReference type="GO" id="GO:0009435">
    <property type="term" value="P:NAD+ biosynthetic process"/>
    <property type="evidence" value="ECO:0007669"/>
    <property type="project" value="UniProtKB-UniRule"/>
</dbReference>
<dbReference type="InterPro" id="IPR003694">
    <property type="entry name" value="NAD_synthase"/>
</dbReference>
<evidence type="ECO:0000256" key="6">
    <source>
        <dbReference type="ARBA" id="ARBA00023027"/>
    </source>
</evidence>
<feature type="domain" description="CN hydrolase" evidence="10">
    <location>
        <begin position="5"/>
        <end position="266"/>
    </location>
</feature>
<dbReference type="SUPFAM" id="SSF56317">
    <property type="entry name" value="Carbon-nitrogen hydrolase"/>
    <property type="match status" value="1"/>
</dbReference>
<dbReference type="InterPro" id="IPR036526">
    <property type="entry name" value="C-N_Hydrolase_sf"/>
</dbReference>
<dbReference type="PROSITE" id="PS50263">
    <property type="entry name" value="CN_HYDROLASE"/>
    <property type="match status" value="1"/>
</dbReference>
<evidence type="ECO:0000256" key="4">
    <source>
        <dbReference type="ARBA" id="ARBA00022741"/>
    </source>
</evidence>
<dbReference type="RefSeq" id="WP_207856259.1">
    <property type="nucleotide sequence ID" value="NZ_JAFREP010000001.1"/>
</dbReference>
<dbReference type="GO" id="GO:0003952">
    <property type="term" value="F:NAD+ synthase (glutamine-hydrolyzing) activity"/>
    <property type="evidence" value="ECO:0007669"/>
    <property type="project" value="UniProtKB-UniRule"/>
</dbReference>
<dbReference type="InterPro" id="IPR022310">
    <property type="entry name" value="NAD/GMP_synthase"/>
</dbReference>
<dbReference type="InterPro" id="IPR014445">
    <property type="entry name" value="Gln-dep_NAD_synthase"/>
</dbReference>
<dbReference type="GO" id="GO:0004359">
    <property type="term" value="F:glutaminase activity"/>
    <property type="evidence" value="ECO:0007669"/>
    <property type="project" value="InterPro"/>
</dbReference>
<dbReference type="EMBL" id="JAFREP010000001">
    <property type="protein sequence ID" value="MBO1317023.1"/>
    <property type="molecule type" value="Genomic_DNA"/>
</dbReference>
<feature type="binding site" evidence="7">
    <location>
        <position position="449"/>
    </location>
    <ligand>
        <name>deamido-NAD(+)</name>
        <dbReference type="ChEBI" id="CHEBI:58437"/>
        <note>ligand shared between two neighboring subunits</note>
    </ligand>
</feature>
<dbReference type="Pfam" id="PF00795">
    <property type="entry name" value="CN_hydrolase"/>
    <property type="match status" value="1"/>
</dbReference>
<sequence>MPQTLRLGLASLNQTPLDWPGNLERIRAVVRQAQCQQVHLLCLPELAITGYGCEDAFLHPDTTTRAAQHVTQLAAEIDQLVLLVGFPLSLDGHCYNGLAVCAEGAVRAIFCKSYLARQGIHYEPRWFDAWPSGTLDRRPFGDNPTPIPIGNFTLAYDDFIFSSEICEDAWVTRDKRNCRLARYAHFIFNASASHFSMGKADVRENLVRDSSRDFNIGYGYANLLGCESGRAIYDGECLFAHEGRIVQRGPRLECSDGNVTVYDFPYEGRAEAVTTCELRLPRNAAIPEATPVSYQTERDVADEDEAFAKAASTALIDYMRKSRARGFTLSLSGGVDSSTVAVLVAVAASRMRKALDPATRRRWFTYFPELLEAFENPDRLMPQLLTTVYQGTRNSGPVTRNAAEKLAQSLGATHLNLDVDPMVSAYTSAISQALGRPLTWEQDDIALQNIQARSRGPSVWMLANIRGSLLLSTSNRSEVAVGYATMDGDTCGGLSPIAGVAKSFLQHWLVRVEQEGVAGLAAVPALRTVNEQEPTAELRPPNAAQEDEKDLMPYAVLDSLEEFLIGQRLPLREAFQKLCTRFETQRSRTQLLEWTAKFCRMFATSQWKRERYAPAFHLDDSNLDPKTWARYPILSGCFAAEIQELREEEASNGETP</sequence>
<feature type="binding site" evidence="7">
    <location>
        <position position="199"/>
    </location>
    <ligand>
        <name>L-glutamine</name>
        <dbReference type="ChEBI" id="CHEBI:58359"/>
    </ligand>
</feature>
<dbReference type="InterPro" id="IPR003010">
    <property type="entry name" value="C-N_Hydrolase"/>
</dbReference>
<keyword evidence="5 7" id="KW-0067">ATP-binding</keyword>
<protein>
    <recommendedName>
        <fullName evidence="7 8">Glutamine-dependent NAD(+) synthetase</fullName>
        <ecNumber evidence="7 8">6.3.5.1</ecNumber>
    </recommendedName>
    <alternativeName>
        <fullName evidence="7 8">NAD(+) synthase [glutamine-hydrolyzing]</fullName>
    </alternativeName>
</protein>
<reference evidence="11" key="1">
    <citation type="submission" date="2021-03" db="EMBL/GenBank/DDBJ databases">
        <authorList>
            <person name="Wang G."/>
        </authorList>
    </citation>
    <scope>NUCLEOTIDE SEQUENCE</scope>
    <source>
        <strain evidence="11">KCTC 12899</strain>
    </source>
</reference>
<dbReference type="NCBIfam" id="TIGR00552">
    <property type="entry name" value="nadE"/>
    <property type="match status" value="1"/>
</dbReference>
<comment type="function">
    <text evidence="7">Catalyzes the ATP-dependent amidation of deamido-NAD to form NAD. Uses L-glutamine as a nitrogen source.</text>
</comment>
<dbReference type="InterPro" id="IPR014729">
    <property type="entry name" value="Rossmann-like_a/b/a_fold"/>
</dbReference>
<dbReference type="GO" id="GO:0008795">
    <property type="term" value="F:NAD+ synthase activity"/>
    <property type="evidence" value="ECO:0007669"/>
    <property type="project" value="UniProtKB-UniRule"/>
</dbReference>
<feature type="binding site" evidence="7">
    <location>
        <position position="193"/>
    </location>
    <ligand>
        <name>L-glutamine</name>
        <dbReference type="ChEBI" id="CHEBI:58359"/>
    </ligand>
</feature>
<feature type="active site" description="For glutaminase activity" evidence="7">
    <location>
        <position position="112"/>
    </location>
</feature>
<dbReference type="EC" id="6.3.5.1" evidence="7 8"/>
<gene>
    <name evidence="7 11" type="primary">nadE</name>
    <name evidence="11" type="ORF">J3U88_01030</name>
</gene>
<dbReference type="UniPathway" id="UPA00253">
    <property type="reaction ID" value="UER00334"/>
</dbReference>
<comment type="catalytic activity">
    <reaction evidence="7 8">
        <text>deamido-NAD(+) + L-glutamine + ATP + H2O = L-glutamate + AMP + diphosphate + NAD(+) + H(+)</text>
        <dbReference type="Rhea" id="RHEA:24384"/>
        <dbReference type="ChEBI" id="CHEBI:15377"/>
        <dbReference type="ChEBI" id="CHEBI:15378"/>
        <dbReference type="ChEBI" id="CHEBI:29985"/>
        <dbReference type="ChEBI" id="CHEBI:30616"/>
        <dbReference type="ChEBI" id="CHEBI:33019"/>
        <dbReference type="ChEBI" id="CHEBI:57540"/>
        <dbReference type="ChEBI" id="CHEBI:58359"/>
        <dbReference type="ChEBI" id="CHEBI:58437"/>
        <dbReference type="ChEBI" id="CHEBI:456215"/>
        <dbReference type="EC" id="6.3.5.1"/>
    </reaction>
</comment>
<dbReference type="CDD" id="cd07570">
    <property type="entry name" value="GAT_Gln-NAD-synth"/>
    <property type="match status" value="1"/>
</dbReference>
<evidence type="ECO:0000256" key="2">
    <source>
        <dbReference type="ARBA" id="ARBA00007145"/>
    </source>
</evidence>
<feature type="binding site" evidence="7">
    <location>
        <position position="478"/>
    </location>
    <ligand>
        <name>deamido-NAD(+)</name>
        <dbReference type="ChEBI" id="CHEBI:58437"/>
        <note>ligand shared between two neighboring subunits</note>
    </ligand>
</feature>
<dbReference type="Proteomes" id="UP000664417">
    <property type="component" value="Unassembled WGS sequence"/>
</dbReference>
<evidence type="ECO:0000256" key="8">
    <source>
        <dbReference type="PIRNR" id="PIRNR006630"/>
    </source>
</evidence>
<evidence type="ECO:0000313" key="11">
    <source>
        <dbReference type="EMBL" id="MBO1317023.1"/>
    </source>
</evidence>
<dbReference type="PANTHER" id="PTHR23090">
    <property type="entry name" value="NH 3 /GLUTAMINE-DEPENDENT NAD + SYNTHETASE"/>
    <property type="match status" value="1"/>
</dbReference>
<evidence type="ECO:0000256" key="5">
    <source>
        <dbReference type="ARBA" id="ARBA00022840"/>
    </source>
</evidence>
<dbReference type="Gene3D" id="3.60.110.10">
    <property type="entry name" value="Carbon-nitrogen hydrolase"/>
    <property type="match status" value="1"/>
</dbReference>
<keyword evidence="6 7" id="KW-0520">NAD</keyword>
<keyword evidence="3 7" id="KW-0436">Ligase</keyword>
<comment type="caution">
    <text evidence="7">Lacks conserved residue(s) required for the propagation of feature annotation.</text>
</comment>
<dbReference type="SUPFAM" id="SSF52402">
    <property type="entry name" value="Adenine nucleotide alpha hydrolases-like"/>
    <property type="match status" value="1"/>
</dbReference>
<dbReference type="CDD" id="cd00553">
    <property type="entry name" value="NAD_synthase"/>
    <property type="match status" value="1"/>
</dbReference>
<comment type="similarity">
    <text evidence="2 7 8">In the C-terminal section; belongs to the NAD synthetase family.</text>
</comment>
<dbReference type="PANTHER" id="PTHR23090:SF9">
    <property type="entry name" value="GLUTAMINE-DEPENDENT NAD(+) SYNTHETASE"/>
    <property type="match status" value="1"/>
</dbReference>
<keyword evidence="4 7" id="KW-0547">Nucleotide-binding</keyword>
<evidence type="ECO:0000259" key="10">
    <source>
        <dbReference type="PROSITE" id="PS50263"/>
    </source>
</evidence>
<evidence type="ECO:0000256" key="7">
    <source>
        <dbReference type="HAMAP-Rule" id="MF_02090"/>
    </source>
</evidence>
<feature type="binding site" evidence="7">
    <location>
        <position position="473"/>
    </location>
    <ligand>
        <name>ATP</name>
        <dbReference type="ChEBI" id="CHEBI:30616"/>
    </ligand>
</feature>
<comment type="similarity">
    <text evidence="9">Belongs to the NAD synthetase family.</text>
</comment>
<dbReference type="Gene3D" id="3.40.50.620">
    <property type="entry name" value="HUPs"/>
    <property type="match status" value="1"/>
</dbReference>
<feature type="active site" description="Proton acceptor; for glutaminase activity" evidence="7">
    <location>
        <position position="45"/>
    </location>
</feature>
<feature type="active site" description="Nucleophile; for glutaminase activity" evidence="7">
    <location>
        <position position="166"/>
    </location>
</feature>
<dbReference type="GO" id="GO:0005737">
    <property type="term" value="C:cytoplasm"/>
    <property type="evidence" value="ECO:0007669"/>
    <property type="project" value="InterPro"/>
</dbReference>
<dbReference type="HAMAP" id="MF_02090">
    <property type="entry name" value="NadE_glutamine_dep"/>
    <property type="match status" value="1"/>
</dbReference>
<evidence type="ECO:0000256" key="3">
    <source>
        <dbReference type="ARBA" id="ARBA00022598"/>
    </source>
</evidence>
<evidence type="ECO:0000313" key="12">
    <source>
        <dbReference type="Proteomes" id="UP000664417"/>
    </source>
</evidence>
<dbReference type="AlphaFoldDB" id="A0A8J7U291"/>
<name>A0A8J7U291_9BACT</name>
<accession>A0A8J7U291</accession>
<keyword evidence="12" id="KW-1185">Reference proteome</keyword>
<organism evidence="11 12">
    <name type="scientific">Acanthopleuribacter pedis</name>
    <dbReference type="NCBI Taxonomy" id="442870"/>
    <lineage>
        <taxon>Bacteria</taxon>
        <taxon>Pseudomonadati</taxon>
        <taxon>Acidobacteriota</taxon>
        <taxon>Holophagae</taxon>
        <taxon>Acanthopleuribacterales</taxon>
        <taxon>Acanthopleuribacteraceae</taxon>
        <taxon>Acanthopleuribacter</taxon>
    </lineage>
</organism>
<dbReference type="Pfam" id="PF02540">
    <property type="entry name" value="NAD_synthase"/>
    <property type="match status" value="1"/>
</dbReference>
<feature type="binding site" evidence="7">
    <location>
        <position position="608"/>
    </location>
    <ligand>
        <name>deamido-NAD(+)</name>
        <dbReference type="ChEBI" id="CHEBI:58437"/>
        <note>ligand shared between two neighboring subunits</note>
    </ligand>
</feature>
<dbReference type="PIRSF" id="PIRSF006630">
    <property type="entry name" value="NADS_GAT"/>
    <property type="match status" value="1"/>
</dbReference>